<sequence length="127" mass="14585">MQYLLLISFFMSPFFLVAQNTSTEKLMEELGYQKVNLNELKKEQLAQKKTCSTCPNQAKTTLAPNPSLNVQHEIQKLKNQLPKIEQMAKDAKNDPNMAPSMQQKYQTALKNTKERIKSLEQELSSVH</sequence>
<dbReference type="RefSeq" id="WP_264788427.1">
    <property type="nucleotide sequence ID" value="NZ_AP026867.1"/>
</dbReference>
<reference evidence="3" key="1">
    <citation type="submission" date="2022-09" db="EMBL/GenBank/DDBJ databases">
        <title>Aureispira anguillicida sp. nov., isolated from Leptocephalus of Japanese eel Anguilla japonica.</title>
        <authorList>
            <person name="Yuasa K."/>
            <person name="Mekata T."/>
            <person name="Ikunari K."/>
        </authorList>
    </citation>
    <scope>NUCLEOTIDE SEQUENCE</scope>
    <source>
        <strain evidence="3">EL160426</strain>
    </source>
</reference>
<dbReference type="EMBL" id="AP026867">
    <property type="protein sequence ID" value="BDS13128.1"/>
    <property type="molecule type" value="Genomic_DNA"/>
</dbReference>
<keyword evidence="1" id="KW-0175">Coiled coil</keyword>
<organism evidence="3 4">
    <name type="scientific">Aureispira anguillae</name>
    <dbReference type="NCBI Taxonomy" id="2864201"/>
    <lineage>
        <taxon>Bacteria</taxon>
        <taxon>Pseudomonadati</taxon>
        <taxon>Bacteroidota</taxon>
        <taxon>Saprospiria</taxon>
        <taxon>Saprospirales</taxon>
        <taxon>Saprospiraceae</taxon>
        <taxon>Aureispira</taxon>
    </lineage>
</organism>
<feature type="chain" id="PRO_5036895306" evidence="2">
    <location>
        <begin position="19"/>
        <end position="127"/>
    </location>
</feature>
<name>A0A915YHP3_9BACT</name>
<gene>
    <name evidence="3" type="ORF">AsAng_0038560</name>
</gene>
<keyword evidence="2" id="KW-0732">Signal</keyword>
<dbReference type="AlphaFoldDB" id="A0A915YHP3"/>
<evidence type="ECO:0000256" key="2">
    <source>
        <dbReference type="SAM" id="SignalP"/>
    </source>
</evidence>
<evidence type="ECO:0000313" key="4">
    <source>
        <dbReference type="Proteomes" id="UP001060919"/>
    </source>
</evidence>
<evidence type="ECO:0000256" key="1">
    <source>
        <dbReference type="SAM" id="Coils"/>
    </source>
</evidence>
<feature type="coiled-coil region" evidence="1">
    <location>
        <begin position="74"/>
        <end position="122"/>
    </location>
</feature>
<proteinExistence type="predicted"/>
<protein>
    <submittedName>
        <fullName evidence="3">Uncharacterized protein</fullName>
    </submittedName>
</protein>
<feature type="signal peptide" evidence="2">
    <location>
        <begin position="1"/>
        <end position="18"/>
    </location>
</feature>
<dbReference type="KEGG" id="aup:AsAng_0038560"/>
<dbReference type="Proteomes" id="UP001060919">
    <property type="component" value="Chromosome"/>
</dbReference>
<keyword evidence="4" id="KW-1185">Reference proteome</keyword>
<accession>A0A915YHP3</accession>
<evidence type="ECO:0000313" key="3">
    <source>
        <dbReference type="EMBL" id="BDS13128.1"/>
    </source>
</evidence>